<dbReference type="Proteomes" id="UP000008810">
    <property type="component" value="Chromosome 3"/>
</dbReference>
<protein>
    <recommendedName>
        <fullName evidence="5">Secreted protein</fullName>
    </recommendedName>
</protein>
<dbReference type="AlphaFoldDB" id="A0A0Q3FJB9"/>
<gene>
    <name evidence="2" type="ORF">BRADI_3g44905v3</name>
</gene>
<keyword evidence="4" id="KW-1185">Reference proteome</keyword>
<proteinExistence type="predicted"/>
<accession>A0A0Q3FJB9</accession>
<feature type="signal peptide" evidence="1">
    <location>
        <begin position="1"/>
        <end position="21"/>
    </location>
</feature>
<organism evidence="2">
    <name type="scientific">Brachypodium distachyon</name>
    <name type="common">Purple false brome</name>
    <name type="synonym">Trachynia distachya</name>
    <dbReference type="NCBI Taxonomy" id="15368"/>
    <lineage>
        <taxon>Eukaryota</taxon>
        <taxon>Viridiplantae</taxon>
        <taxon>Streptophyta</taxon>
        <taxon>Embryophyta</taxon>
        <taxon>Tracheophyta</taxon>
        <taxon>Spermatophyta</taxon>
        <taxon>Magnoliopsida</taxon>
        <taxon>Liliopsida</taxon>
        <taxon>Poales</taxon>
        <taxon>Poaceae</taxon>
        <taxon>BOP clade</taxon>
        <taxon>Pooideae</taxon>
        <taxon>Stipodae</taxon>
        <taxon>Brachypodieae</taxon>
        <taxon>Brachypodium</taxon>
    </lineage>
</organism>
<dbReference type="Gramene" id="KQJ99727">
    <property type="protein sequence ID" value="KQJ99727"/>
    <property type="gene ID" value="BRADI_3g44905v3"/>
</dbReference>
<evidence type="ECO:0000313" key="4">
    <source>
        <dbReference type="Proteomes" id="UP000008810"/>
    </source>
</evidence>
<name>A0A0Q3FJB9_BRADI</name>
<dbReference type="InParanoid" id="A0A0Q3FJB9"/>
<evidence type="ECO:0000313" key="2">
    <source>
        <dbReference type="EMBL" id="KQJ99727.1"/>
    </source>
</evidence>
<dbReference type="EnsemblPlants" id="KQJ99727">
    <property type="protein sequence ID" value="KQJ99727"/>
    <property type="gene ID" value="BRADI_3g44905v3"/>
</dbReference>
<evidence type="ECO:0000256" key="1">
    <source>
        <dbReference type="SAM" id="SignalP"/>
    </source>
</evidence>
<sequence length="129" mass="14316">MMSCLRTSWSVISVQAGVAVAMPVAVAINCRGKHGREATKVVTSGTPQDSMDLDFKRKTSTSATRKEEIVEGSRCKTSLEAVGLHRRNLSSLLSIQRIRMEVFRFSPDFSFHMICFLFPVLSNQCSSNL</sequence>
<reference evidence="2" key="2">
    <citation type="submission" date="2017-06" db="EMBL/GenBank/DDBJ databases">
        <title>WGS assembly of Brachypodium distachyon.</title>
        <authorList>
            <consortium name="The International Brachypodium Initiative"/>
            <person name="Lucas S."/>
            <person name="Harmon-Smith M."/>
            <person name="Lail K."/>
            <person name="Tice H."/>
            <person name="Grimwood J."/>
            <person name="Bruce D."/>
            <person name="Barry K."/>
            <person name="Shu S."/>
            <person name="Lindquist E."/>
            <person name="Wang M."/>
            <person name="Pitluck S."/>
            <person name="Vogel J.P."/>
            <person name="Garvin D.F."/>
            <person name="Mockler T.C."/>
            <person name="Schmutz J."/>
            <person name="Rokhsar D."/>
            <person name="Bevan M.W."/>
        </authorList>
    </citation>
    <scope>NUCLEOTIDE SEQUENCE</scope>
    <source>
        <strain evidence="2">Bd21</strain>
    </source>
</reference>
<reference evidence="2 3" key="1">
    <citation type="journal article" date="2010" name="Nature">
        <title>Genome sequencing and analysis of the model grass Brachypodium distachyon.</title>
        <authorList>
            <consortium name="International Brachypodium Initiative"/>
        </authorList>
    </citation>
    <scope>NUCLEOTIDE SEQUENCE [LARGE SCALE GENOMIC DNA]</scope>
    <source>
        <strain evidence="2 3">Bd21</strain>
    </source>
</reference>
<evidence type="ECO:0000313" key="3">
    <source>
        <dbReference type="EnsemblPlants" id="KQJ99727"/>
    </source>
</evidence>
<evidence type="ECO:0008006" key="5">
    <source>
        <dbReference type="Google" id="ProtNLM"/>
    </source>
</evidence>
<dbReference type="EMBL" id="CM000882">
    <property type="protein sequence ID" value="KQJ99727.1"/>
    <property type="molecule type" value="Genomic_DNA"/>
</dbReference>
<reference evidence="3" key="3">
    <citation type="submission" date="2018-08" db="UniProtKB">
        <authorList>
            <consortium name="EnsemblPlants"/>
        </authorList>
    </citation>
    <scope>IDENTIFICATION</scope>
    <source>
        <strain evidence="3">cv. Bd21</strain>
    </source>
</reference>
<keyword evidence="1" id="KW-0732">Signal</keyword>
<feature type="chain" id="PRO_5036297487" description="Secreted protein" evidence="1">
    <location>
        <begin position="22"/>
        <end position="129"/>
    </location>
</feature>